<dbReference type="AlphaFoldDB" id="A0A2S3ZF13"/>
<dbReference type="SUPFAM" id="SSF55961">
    <property type="entry name" value="Bet v1-like"/>
    <property type="match status" value="1"/>
</dbReference>
<sequence>MSVSFECATESVLAPERLFDLARDITAHTDSMSGFRETAVDGVHSGLIGLNEDVTWRAWHFGLPLRMTSRITAMSSPRSFTDEQTRGPFRYFTHEHVFRPHGEGTLMIDRVSFAAPLGLLGRVVERLVLANYMRKLIEQRNAFLQKIVR</sequence>
<dbReference type="CDD" id="cd07820">
    <property type="entry name" value="SRPBCC_3"/>
    <property type="match status" value="1"/>
</dbReference>
<dbReference type="Pfam" id="PF10604">
    <property type="entry name" value="Polyketide_cyc2"/>
    <property type="match status" value="1"/>
</dbReference>
<dbReference type="EMBL" id="PPXD01000017">
    <property type="protein sequence ID" value="POH65074.1"/>
    <property type="molecule type" value="Genomic_DNA"/>
</dbReference>
<protein>
    <submittedName>
        <fullName evidence="1">Cyclase</fullName>
    </submittedName>
</protein>
<proteinExistence type="predicted"/>
<organism evidence="1 2">
    <name type="scientific">Cryobacterium zongtaii</name>
    <dbReference type="NCBI Taxonomy" id="1259217"/>
    <lineage>
        <taxon>Bacteria</taxon>
        <taxon>Bacillati</taxon>
        <taxon>Actinomycetota</taxon>
        <taxon>Actinomycetes</taxon>
        <taxon>Micrococcales</taxon>
        <taxon>Microbacteriaceae</taxon>
        <taxon>Cryobacterium</taxon>
    </lineage>
</organism>
<reference evidence="1 2" key="1">
    <citation type="submission" date="2018-01" db="EMBL/GenBank/DDBJ databases">
        <title>Cryobacterium sp. nov., from glaciers in China.</title>
        <authorList>
            <person name="Liu Q."/>
            <person name="Xin Y.-H."/>
        </authorList>
    </citation>
    <scope>NUCLEOTIDE SEQUENCE [LARGE SCALE GENOMIC DNA]</scope>
    <source>
        <strain evidence="1 2">TMN-42</strain>
    </source>
</reference>
<name>A0A2S3ZF13_9MICO</name>
<gene>
    <name evidence="1" type="ORF">C3B61_11305</name>
</gene>
<evidence type="ECO:0000313" key="2">
    <source>
        <dbReference type="Proteomes" id="UP000237340"/>
    </source>
</evidence>
<dbReference type="InterPro" id="IPR019587">
    <property type="entry name" value="Polyketide_cyclase/dehydratase"/>
</dbReference>
<evidence type="ECO:0000313" key="1">
    <source>
        <dbReference type="EMBL" id="POH65074.1"/>
    </source>
</evidence>
<dbReference type="InterPro" id="IPR023393">
    <property type="entry name" value="START-like_dom_sf"/>
</dbReference>
<dbReference type="Proteomes" id="UP000237340">
    <property type="component" value="Unassembled WGS sequence"/>
</dbReference>
<dbReference type="Gene3D" id="3.30.530.20">
    <property type="match status" value="1"/>
</dbReference>
<accession>A0A2S3ZF13</accession>
<comment type="caution">
    <text evidence="1">The sequence shown here is derived from an EMBL/GenBank/DDBJ whole genome shotgun (WGS) entry which is preliminary data.</text>
</comment>
<dbReference type="RefSeq" id="WP_103460652.1">
    <property type="nucleotide sequence ID" value="NZ_PPXD01000017.1"/>
</dbReference>
<keyword evidence="2" id="KW-1185">Reference proteome</keyword>